<name>A0AAD3CYZ5_9STRA</name>
<comment type="caution">
    <text evidence="1">The sequence shown here is derived from an EMBL/GenBank/DDBJ whole genome shotgun (WGS) entry which is preliminary data.</text>
</comment>
<proteinExistence type="predicted"/>
<evidence type="ECO:0000313" key="2">
    <source>
        <dbReference type="Proteomes" id="UP001054902"/>
    </source>
</evidence>
<protein>
    <submittedName>
        <fullName evidence="1">Uncharacterized protein</fullName>
    </submittedName>
</protein>
<organism evidence="1 2">
    <name type="scientific">Chaetoceros tenuissimus</name>
    <dbReference type="NCBI Taxonomy" id="426638"/>
    <lineage>
        <taxon>Eukaryota</taxon>
        <taxon>Sar</taxon>
        <taxon>Stramenopiles</taxon>
        <taxon>Ochrophyta</taxon>
        <taxon>Bacillariophyta</taxon>
        <taxon>Coscinodiscophyceae</taxon>
        <taxon>Chaetocerotophycidae</taxon>
        <taxon>Chaetocerotales</taxon>
        <taxon>Chaetocerotaceae</taxon>
        <taxon>Chaetoceros</taxon>
    </lineage>
</organism>
<dbReference type="EMBL" id="BLLK01000047">
    <property type="protein sequence ID" value="GFH53751.1"/>
    <property type="molecule type" value="Genomic_DNA"/>
</dbReference>
<keyword evidence="2" id="KW-1185">Reference proteome</keyword>
<sequence length="308" mass="35067">MSEAEAKFVFDIIEANGNTDVEFYNQVQSLVSSTTSIDVMHTTNDYTRLSASQQFHALFTIAKVSLDPNGTSANGRSMLMELEQKLPTQCSDFNMNECIGQVAEGENAYNISRTDISIQNQQVIECWLLFVAVKKLKEIDPTQYKVSDLLSFSSKSIHIASRHIDAIQSNTSTRQSEDLLQFLSNTRNKMISLERSIAKESIQLMLRNQNHRSLDDNQTNNSATTNREYNGLSLIRKKMDSQKSLLRMQLSDLSGSSKSLNSNIREYELDKMDLGLIPSKGKMVKKIREKTEVKHYLYPHLMNHPSFY</sequence>
<dbReference type="Proteomes" id="UP001054902">
    <property type="component" value="Unassembled WGS sequence"/>
</dbReference>
<evidence type="ECO:0000313" key="1">
    <source>
        <dbReference type="EMBL" id="GFH53751.1"/>
    </source>
</evidence>
<gene>
    <name evidence="1" type="ORF">CTEN210_10227</name>
</gene>
<dbReference type="AlphaFoldDB" id="A0AAD3CYZ5"/>
<accession>A0AAD3CYZ5</accession>
<reference evidence="1 2" key="1">
    <citation type="journal article" date="2021" name="Sci. Rep.">
        <title>The genome of the diatom Chaetoceros tenuissimus carries an ancient integrated fragment of an extant virus.</title>
        <authorList>
            <person name="Hongo Y."/>
            <person name="Kimura K."/>
            <person name="Takaki Y."/>
            <person name="Yoshida Y."/>
            <person name="Baba S."/>
            <person name="Kobayashi G."/>
            <person name="Nagasaki K."/>
            <person name="Hano T."/>
            <person name="Tomaru Y."/>
        </authorList>
    </citation>
    <scope>NUCLEOTIDE SEQUENCE [LARGE SCALE GENOMIC DNA]</scope>
    <source>
        <strain evidence="1 2">NIES-3715</strain>
    </source>
</reference>